<gene>
    <name evidence="2" type="ORF">C5L28_002585</name>
    <name evidence="1" type="ORF">LPKJCM_02370</name>
</gene>
<dbReference type="Proteomes" id="UP000214739">
    <property type="component" value="Unassembled WGS sequence"/>
</dbReference>
<evidence type="ECO:0000313" key="3">
    <source>
        <dbReference type="Proteomes" id="UP000214739"/>
    </source>
</evidence>
<organism evidence="1 3">
    <name type="scientific">Lentilactobacillus parakefiri</name>
    <dbReference type="NCBI Taxonomy" id="152332"/>
    <lineage>
        <taxon>Bacteria</taxon>
        <taxon>Bacillati</taxon>
        <taxon>Bacillota</taxon>
        <taxon>Bacilli</taxon>
        <taxon>Lactobacillales</taxon>
        <taxon>Lactobacillaceae</taxon>
        <taxon>Lentilactobacillus</taxon>
    </lineage>
</organism>
<reference evidence="1 3" key="1">
    <citation type="journal article" date="2017" name="Biosci Microbiota Food Health">
        <title>Genomic characterization reconfirms the taxonomic status of Lactobacillus parakefiri.</title>
        <authorList>
            <person name="Tanizawa Y."/>
            <person name="Kobayashi H."/>
            <person name="Kaminuma E."/>
            <person name="Sakamoto M."/>
            <person name="Ohkuma M."/>
            <person name="Nakamura Y."/>
            <person name="Arita M."/>
            <person name="Tohno M."/>
        </authorList>
    </citation>
    <scope>NUCLEOTIDE SEQUENCE [LARGE SCALE GENOMIC DNA]</scope>
    <source>
        <strain evidence="1 3">JCM 8573</strain>
    </source>
</reference>
<dbReference type="AlphaFoldDB" id="A0A224V7V1"/>
<accession>A0A224V7V1</accession>
<dbReference type="Proteomes" id="UP000294668">
    <property type="component" value="Unassembled WGS sequence"/>
</dbReference>
<evidence type="ECO:0000313" key="4">
    <source>
        <dbReference type="Proteomes" id="UP000294668"/>
    </source>
</evidence>
<proteinExistence type="predicted"/>
<dbReference type="EMBL" id="BDGB01000150">
    <property type="protein sequence ID" value="GAW73228.1"/>
    <property type="molecule type" value="Genomic_DNA"/>
</dbReference>
<protein>
    <submittedName>
        <fullName evidence="1">Uncharacterized protein</fullName>
    </submittedName>
</protein>
<name>A0A224V7V1_9LACO</name>
<reference evidence="2 4" key="2">
    <citation type="journal article" date="2019" name="Appl. Microbiol. Biotechnol.">
        <title>Uncovering carbohydrate metabolism through a genotype-phenotype association study of 56 lactic acid bacteria genomes.</title>
        <authorList>
            <person name="Buron-Moles G."/>
            <person name="Chailyan A."/>
            <person name="Dolejs I."/>
            <person name="Forster J."/>
            <person name="Miks M.H."/>
        </authorList>
    </citation>
    <scope>NUCLEOTIDE SEQUENCE [LARGE SCALE GENOMIC DNA]</scope>
    <source>
        <strain evidence="2 4">DSM 10551</strain>
    </source>
</reference>
<evidence type="ECO:0000313" key="2">
    <source>
        <dbReference type="EMBL" id="TDG95065.1"/>
    </source>
</evidence>
<reference evidence="2" key="3">
    <citation type="submission" date="2019-02" db="EMBL/GenBank/DDBJ databases">
        <authorList>
            <person name="Buron G."/>
            <person name="Chaylann A."/>
            <person name="Dolejs I."/>
            <person name="Forster J."/>
            <person name="Miks M.H."/>
        </authorList>
    </citation>
    <scope>NUCLEOTIDE SEQUENCE</scope>
    <source>
        <strain evidence="2">DSM 10551</strain>
    </source>
</reference>
<sequence length="40" mass="4507">MRLVLLFYRLMLSAIIALARLVGFKCSETFVILPAGLRLP</sequence>
<evidence type="ECO:0000313" key="1">
    <source>
        <dbReference type="EMBL" id="GAW73228.1"/>
    </source>
</evidence>
<dbReference type="EMBL" id="PUFL01000003">
    <property type="protein sequence ID" value="TDG95065.1"/>
    <property type="molecule type" value="Genomic_DNA"/>
</dbReference>
<comment type="caution">
    <text evidence="1">The sequence shown here is derived from an EMBL/GenBank/DDBJ whole genome shotgun (WGS) entry which is preliminary data.</text>
</comment>
<keyword evidence="4" id="KW-1185">Reference proteome</keyword>